<feature type="region of interest" description="Disordered" evidence="2">
    <location>
        <begin position="2671"/>
        <end position="2703"/>
    </location>
</feature>
<dbReference type="OrthoDB" id="2441647at2759"/>
<feature type="coiled-coil region" evidence="1">
    <location>
        <begin position="2068"/>
        <end position="2165"/>
    </location>
</feature>
<evidence type="ECO:0000313" key="4">
    <source>
        <dbReference type="Proteomes" id="UP000789390"/>
    </source>
</evidence>
<sequence>MDEQKTGTVNGAKGSARENDSEAKVNKTLLLRQQIEENRMRMQQREKEISNSKKNLEQLFTQLDRSCSGVSLNLSTDVEDVRDTKIASLESSLSALKSEKRELDLRLLSLETVQEAKECLELEMSELRSSHDHLSVENHMLQARLQNFHALEDENDELKLTLDRLAYENSGLKEDLEARDGTISSCEAKLSRVNRELEEITAKNASMVPSTCIDELQQKINQLENERDNLKSDCVALQAKLNEGLASALTETVTSPEVKVSTMGAKKKPRAGKRNKGENQPAGDETKSEDSVLVALESQIALLTAQRDTLEGENVTLKTGITNLESKLAEADSDRHTLQQRVELLMTELSADTNVYNNNDFANLQMLLQEREGESATLSAEIGSLQAEKEEMTQRLEKTDAELFQLRSKCRDFEYNLNTKEETIRELQLRLTPQTSETPAVQEADVPAPVKVSSLGAVKKSRSRGGKGGRAPNESKTPAIDETPSAAISESQIATLNTKITTLEQEIATLNQQTGRIAVLENQIAILEEQLSVSDQEKRTLQKRVDLLLSELDTSENNGEADILKGVLQLKEEECVQLTAKVAEIQAEKNEICQRLDEADSELFKLRALQRDTQYMLGSKDESISELHHQLETSQGEVHQLKELMTELERKLADNESSKEEDEKSISSTVVHLQEALRQARQELSNLETELISRTEAVQKLEKSCSILTKDTTEKTAEIQRLKEDLQDAEVVLAEKDAKLKTVQDELNRMKISADENNSMAALETELSDSQVERELMRNDLETRCSQLNECKLFSGKLESQLEEARAREAELLGLNEIANAQKIAAEEKLSQLSEKYKKLAANYKQKLQVIQQLESKFDKLKKATEKEGGEPQLLQMRLVDSESEIASLREQLSKLKETADQLTSARQTLSRTEEELRASKGEAQQIGEEKKQLLDQLNEYHGIANQLEQARQTLSQTEEELRIAKEEGQQVEEERKKLLDQLNEYQDMSNQLEQARLALSQTATHLHSVQADANQLAEENRHLQQQIASGTEQLQFSTMEAQRVMEDNQTFLKQMNELKDNACQSNQYQEALQRAETELQTIREHLQQAVEENQKLADHLAEVADAKKHLDEMKQTLCWKENELTTCQTQLQCAREESQQLADESRKMMEQLDRSADRIFQLEQLNNESEFKARECESVVGRLQHELSATRDQLQSISASLEDQGSIKSSLEDRVQVAESETSGLRLQLGEVSNVKDNLLVEAEGLRRRIEELQGEVNSAVESSTTLHNQLADLWEEKQNAVNHNAHLIEELNRLKCQQEEQSTTKSVNLEREIQELRDQLAAAQWDLDTKTNELSSTQQLRDQLSAVQWELDAKVGELSNIQQQRDADTERITKLEKQCSDTSSWIETNLEDASVLKSRIQELENQLADLNNQYGGLYSTYGSKLFEMTTLENQVADANLKMTELSEELARQQSTIDELNAKNSHMEQDARSVTVLRDQLIDLEKSNADFFDQISHLRSLSGEVDNIRSQMQFVTEERDELLRTIDSTRMANEEKAHLTELVADLRRQMDDSVRVASEEKADLIHQKQVEMDVLQRQIDEFRSTSEGASEERSRLLEDILCKESESMELRQQFTGLQDQIKELQKSASDVQEIGLLRMNLADLSSERDDLTYQLEDIQTQCSDLETKVSEAEEVRSILETTVSYLESKVSELQAEVAAAVAAREEDQTSSASQLAALTEERDAVAAHLSAAQSENQELNSLRLTLEEAERMLKESDSTLNEARQAQAQALARVEEAERQLADSLRCLSEEQQKYRLVLDEREELTDQVAQANQVRSDLLEQIAQLQNELSRVEAVAAMGGQYQAEAEEFAKLRSQIDEWKHQAEEVSQLRLKLFEAISEKDDLESSVQALEEELAIVQNDLAVVRKQLEAKEDSSSELATVHDELASVRKELDEANRLSSGHLLDAEKQLSAMRIELEASRQSAAELNNVRKELESNLGLVSTELEAGRVSTFELNARCADLDMERNLLMEKCMEMKDVQRALESKCEDLEQFKVDTIAENERLQSEHSKLAGSSSQLSESNLAELAQLRVAIMDLTSEKEELDEKLAEAEEKLIELTSLRITNSELSMELEETQARIQVIEEERDAELTEMKRQLSETVIKLSQQEERIDRVSVERDQLQQTVSRLGESSMRVEKAEMETQEKTEGGSDANLLKQIAGLESELHEAKIKAAKSLRQVKLLRSELNKEKEAAASAASAKQSGGDDYFNFAVEEELRRQLTEAEKATAEKVKEIERLLMRIDTLEGANERFIQAKERQDNEMAMVQQRNRELLSQMASMEWDNSETSNKERAPEEAESATKATVETSSDQIAALESTISQLTDDNENYQDLLDELKAERQTAEAELKERITALEADINEKSRLLDEISQQMENKDRLLSDAYDSVNQLRKQVMQLSEGGGGVTVESAGMLEELRRENENLVDMIRQLSTTGTLDAATVQRLKDEIDQVAVDDGDRFQQSSDTSDNAIDWHRGFNELQIEVEYLRSQNVSLLNRLQEAGLVWDEGADFVSEDNDRIELLRLQLDNAIRNVHERDMRCQELTWEITKLLEERDTLQLRLSNSLRQNHEMQQELKDFSATASGASPIGDITAKLRELKQLNYSLDVQLRREQEERQTIERQLMALYGTRGGSTSPIYANGARRSGRQSTQNDGEESEFDLTSSHEISGTGQVLSEWLKGKESTDVQHV</sequence>
<dbReference type="Proteomes" id="UP000789390">
    <property type="component" value="Unassembled WGS sequence"/>
</dbReference>
<gene>
    <name evidence="3" type="ORF">DGAL_LOCUS14583</name>
</gene>
<dbReference type="Gene3D" id="1.10.287.1490">
    <property type="match status" value="3"/>
</dbReference>
<feature type="coiled-coil region" evidence="1">
    <location>
        <begin position="375"/>
        <end position="430"/>
    </location>
</feature>
<proteinExistence type="predicted"/>
<feature type="compositionally biased region" description="Basic residues" evidence="2">
    <location>
        <begin position="265"/>
        <end position="274"/>
    </location>
</feature>
<feature type="region of interest" description="Disordered" evidence="2">
    <location>
        <begin position="2321"/>
        <end position="2349"/>
    </location>
</feature>
<feature type="region of interest" description="Disordered" evidence="2">
    <location>
        <begin position="434"/>
        <end position="487"/>
    </location>
</feature>
<feature type="coiled-coil region" evidence="1">
    <location>
        <begin position="86"/>
        <end position="240"/>
    </location>
</feature>
<reference evidence="3" key="1">
    <citation type="submission" date="2021-11" db="EMBL/GenBank/DDBJ databases">
        <authorList>
            <person name="Schell T."/>
        </authorList>
    </citation>
    <scope>NUCLEOTIDE SEQUENCE</scope>
    <source>
        <strain evidence="3">M5</strain>
    </source>
</reference>
<feature type="coiled-coil region" evidence="1">
    <location>
        <begin position="2192"/>
        <end position="2316"/>
    </location>
</feature>
<dbReference type="SUPFAM" id="SSF90257">
    <property type="entry name" value="Myosin rod fragments"/>
    <property type="match status" value="1"/>
</dbReference>
<feature type="coiled-coil region" evidence="1">
    <location>
        <begin position="1237"/>
        <end position="1335"/>
    </location>
</feature>
<feature type="region of interest" description="Disordered" evidence="2">
    <location>
        <begin position="904"/>
        <end position="926"/>
    </location>
</feature>
<organism evidence="3 4">
    <name type="scientific">Daphnia galeata</name>
    <dbReference type="NCBI Taxonomy" id="27404"/>
    <lineage>
        <taxon>Eukaryota</taxon>
        <taxon>Metazoa</taxon>
        <taxon>Ecdysozoa</taxon>
        <taxon>Arthropoda</taxon>
        <taxon>Crustacea</taxon>
        <taxon>Branchiopoda</taxon>
        <taxon>Diplostraca</taxon>
        <taxon>Cladocera</taxon>
        <taxon>Anomopoda</taxon>
        <taxon>Daphniidae</taxon>
        <taxon>Daphnia</taxon>
    </lineage>
</organism>
<dbReference type="EMBL" id="CAKKLH010000309">
    <property type="protein sequence ID" value="CAH0110974.1"/>
    <property type="molecule type" value="Genomic_DNA"/>
</dbReference>
<feature type="region of interest" description="Disordered" evidence="2">
    <location>
        <begin position="254"/>
        <end position="290"/>
    </location>
</feature>
<evidence type="ECO:0000256" key="2">
    <source>
        <dbReference type="SAM" id="MobiDB-lite"/>
    </source>
</evidence>
<feature type="coiled-coil region" evidence="1">
    <location>
        <begin position="1716"/>
        <end position="1979"/>
    </location>
</feature>
<feature type="compositionally biased region" description="Basic and acidic residues" evidence="2">
    <location>
        <begin position="912"/>
        <end position="921"/>
    </location>
</feature>
<evidence type="ECO:0000256" key="1">
    <source>
        <dbReference type="SAM" id="Coils"/>
    </source>
</evidence>
<keyword evidence="1" id="KW-0175">Coiled coil</keyword>
<feature type="coiled-coil region" evidence="1">
    <location>
        <begin position="1360"/>
        <end position="1471"/>
    </location>
</feature>
<feature type="coiled-coil region" evidence="1">
    <location>
        <begin position="2549"/>
        <end position="2652"/>
    </location>
</feature>
<accession>A0A8J2RYV1</accession>
<evidence type="ECO:0000313" key="3">
    <source>
        <dbReference type="EMBL" id="CAH0110974.1"/>
    </source>
</evidence>
<keyword evidence="4" id="KW-1185">Reference proteome</keyword>
<feature type="region of interest" description="Disordered" evidence="2">
    <location>
        <begin position="1"/>
        <end position="31"/>
    </location>
</feature>
<comment type="caution">
    <text evidence="3">The sequence shown here is derived from an EMBL/GenBank/DDBJ whole genome shotgun (WGS) entry which is preliminary data.</text>
</comment>
<feature type="compositionally biased region" description="Basic and acidic residues" evidence="2">
    <location>
        <begin position="15"/>
        <end position="25"/>
    </location>
</feature>
<feature type="coiled-coil region" evidence="1">
    <location>
        <begin position="293"/>
        <end position="348"/>
    </location>
</feature>
<feature type="coiled-coil region" evidence="1">
    <location>
        <begin position="1499"/>
        <end position="1676"/>
    </location>
</feature>
<dbReference type="PANTHER" id="PTHR43941">
    <property type="entry name" value="STRUCTURAL MAINTENANCE OF CHROMOSOMES PROTEIN 2"/>
    <property type="match status" value="1"/>
</dbReference>
<name>A0A8J2RYV1_9CRUS</name>
<feature type="coiled-coil region" evidence="1">
    <location>
        <begin position="32"/>
        <end position="62"/>
    </location>
</feature>
<protein>
    <submittedName>
        <fullName evidence="3">Uncharacterized protein</fullName>
    </submittedName>
</protein>